<keyword evidence="6 12" id="KW-0547">Nucleotide-binding</keyword>
<dbReference type="Pfam" id="PF03822">
    <property type="entry name" value="NAF"/>
    <property type="match status" value="1"/>
</dbReference>
<evidence type="ECO:0000256" key="1">
    <source>
        <dbReference type="ARBA" id="ARBA00001936"/>
    </source>
</evidence>
<dbReference type="InterPro" id="IPR011009">
    <property type="entry name" value="Kinase-like_dom_sf"/>
</dbReference>
<dbReference type="GO" id="GO:0005524">
    <property type="term" value="F:ATP binding"/>
    <property type="evidence" value="ECO:0007669"/>
    <property type="project" value="UniProtKB-UniRule"/>
</dbReference>
<keyword evidence="8 12" id="KW-0067">ATP-binding</keyword>
<evidence type="ECO:0000259" key="14">
    <source>
        <dbReference type="PROSITE" id="PS50816"/>
    </source>
</evidence>
<keyword evidence="16" id="KW-1185">Reference proteome</keyword>
<feature type="binding site" evidence="12">
    <location>
        <position position="41"/>
    </location>
    <ligand>
        <name>ATP</name>
        <dbReference type="ChEBI" id="CHEBI:30616"/>
    </ligand>
</feature>
<dbReference type="EMBL" id="JAMFTS010000001">
    <property type="protein sequence ID" value="KAJ4815585.1"/>
    <property type="molecule type" value="Genomic_DNA"/>
</dbReference>
<dbReference type="GO" id="GO:0004674">
    <property type="term" value="F:protein serine/threonine kinase activity"/>
    <property type="evidence" value="ECO:0007669"/>
    <property type="project" value="UniProtKB-KW"/>
</dbReference>
<dbReference type="Gene3D" id="3.30.310.80">
    <property type="entry name" value="Kinase associated domain 1, KA1"/>
    <property type="match status" value="1"/>
</dbReference>
<evidence type="ECO:0000256" key="12">
    <source>
        <dbReference type="PROSITE-ProRule" id="PRU10141"/>
    </source>
</evidence>
<dbReference type="PROSITE" id="PS50816">
    <property type="entry name" value="NAF"/>
    <property type="match status" value="1"/>
</dbReference>
<dbReference type="PROSITE" id="PS00108">
    <property type="entry name" value="PROTEIN_KINASE_ST"/>
    <property type="match status" value="1"/>
</dbReference>
<dbReference type="InterPro" id="IPR000719">
    <property type="entry name" value="Prot_kinase_dom"/>
</dbReference>
<keyword evidence="7 15" id="KW-0418">Kinase</keyword>
<evidence type="ECO:0000313" key="15">
    <source>
        <dbReference type="EMBL" id="KAJ4815585.1"/>
    </source>
</evidence>
<comment type="catalytic activity">
    <reaction evidence="11">
        <text>L-seryl-[protein] + ATP = O-phospho-L-seryl-[protein] + ADP + H(+)</text>
        <dbReference type="Rhea" id="RHEA:17989"/>
        <dbReference type="Rhea" id="RHEA-COMP:9863"/>
        <dbReference type="Rhea" id="RHEA-COMP:11604"/>
        <dbReference type="ChEBI" id="CHEBI:15378"/>
        <dbReference type="ChEBI" id="CHEBI:29999"/>
        <dbReference type="ChEBI" id="CHEBI:30616"/>
        <dbReference type="ChEBI" id="CHEBI:83421"/>
        <dbReference type="ChEBI" id="CHEBI:456216"/>
        <dbReference type="EC" id="2.7.11.1"/>
    </reaction>
</comment>
<accession>A0AAV8HCJ3</accession>
<dbReference type="EC" id="2.7.11.1" evidence="3"/>
<feature type="domain" description="NAF" evidence="14">
    <location>
        <begin position="302"/>
        <end position="326"/>
    </location>
</feature>
<sequence length="521" mass="59224">MKNEVKVVMGKYELGRTLGEGGFSTVKFARHVETGRPFAIKILDRHSVLARKFHDQLKREIGSLKQLKHPNIVRLHEVSASQTKIYIVLEYVSRGELYNVIADKGRLSEQEGRRIFQQIIDAVSYCHDKGVYHRDLKPENVLVDAKGNIKITDFGLSAQPQHLGKDGLLHTTCGSPNYVAPEVFLNRGYDGSLSDIWSCGVILYVILTGDLPFDEKNIALLSQKIVRGDLRIPKWLSPEAQNILKRMLDPRPITRLNMAGIKAHEWFRQDYTPTVPFEDEEECTAIRDANVSTREQEEEERISPTEINAFQLIGMSSYLDLSGFFEKEDASERKIRFTSTHSPMELFHKVEVIATAMGFQVLQANGKLKVIQRRKTTVSPRRIPSLLVSAEVFKISPSLYVVELEKSCGDSLLYRKVLFLSVTHIHKVHLPNLIISHLSDLSIYTGISQHASFLIQMPQSILYLKFPKYKQKISSQIDKHASRKYVQLCGKLSEDLGVCKCQLLHKTQSCPLERELPLCAL</sequence>
<keyword evidence="4" id="KW-0723">Serine/threonine-protein kinase</keyword>
<comment type="caution">
    <text evidence="15">The sequence shown here is derived from an EMBL/GenBank/DDBJ whole genome shotgun (WGS) entry which is preliminary data.</text>
</comment>
<dbReference type="InterPro" id="IPR017441">
    <property type="entry name" value="Protein_kinase_ATP_BS"/>
</dbReference>
<reference evidence="15" key="1">
    <citation type="submission" date="2022-08" db="EMBL/GenBank/DDBJ databases">
        <authorList>
            <person name="Marques A."/>
        </authorList>
    </citation>
    <scope>NUCLEOTIDE SEQUENCE</scope>
    <source>
        <strain evidence="15">RhyPub2mFocal</strain>
        <tissue evidence="15">Leaves</tissue>
    </source>
</reference>
<dbReference type="PANTHER" id="PTHR43895:SF65">
    <property type="entry name" value="CBL-INTERACTING PROTEIN KINASE 21"/>
    <property type="match status" value="1"/>
</dbReference>
<dbReference type="CDD" id="cd12195">
    <property type="entry name" value="CIPK_C"/>
    <property type="match status" value="1"/>
</dbReference>
<gene>
    <name evidence="15" type="ORF">LUZ62_028151</name>
</gene>
<dbReference type="Pfam" id="PF00069">
    <property type="entry name" value="Pkinase"/>
    <property type="match status" value="1"/>
</dbReference>
<evidence type="ECO:0000256" key="4">
    <source>
        <dbReference type="ARBA" id="ARBA00022527"/>
    </source>
</evidence>
<comment type="cofactor">
    <cofactor evidence="1">
        <name>Mn(2+)</name>
        <dbReference type="ChEBI" id="CHEBI:29035"/>
    </cofactor>
</comment>
<dbReference type="FunFam" id="3.30.310.80:FF:000005">
    <property type="entry name" value="Non-specific serine/threonine protein kinase"/>
    <property type="match status" value="1"/>
</dbReference>
<name>A0AAV8HCJ3_9POAL</name>
<dbReference type="PANTHER" id="PTHR43895">
    <property type="entry name" value="CALCIUM/CALMODULIN-DEPENDENT PROTEIN KINASE KINASE-RELATED"/>
    <property type="match status" value="1"/>
</dbReference>
<proteinExistence type="inferred from homology"/>
<dbReference type="Gene3D" id="3.30.200.20">
    <property type="entry name" value="Phosphorylase Kinase, domain 1"/>
    <property type="match status" value="1"/>
</dbReference>
<dbReference type="PROSITE" id="PS00107">
    <property type="entry name" value="PROTEIN_KINASE_ATP"/>
    <property type="match status" value="1"/>
</dbReference>
<evidence type="ECO:0000256" key="7">
    <source>
        <dbReference type="ARBA" id="ARBA00022777"/>
    </source>
</evidence>
<comment type="similarity">
    <text evidence="2">Belongs to the protein kinase superfamily. CAMK Ser/Thr protein kinase family. SNF1 subfamily.</text>
</comment>
<dbReference type="AlphaFoldDB" id="A0AAV8HCJ3"/>
<dbReference type="SUPFAM" id="SSF56112">
    <property type="entry name" value="Protein kinase-like (PK-like)"/>
    <property type="match status" value="1"/>
</dbReference>
<dbReference type="InterPro" id="IPR008271">
    <property type="entry name" value="Ser/Thr_kinase_AS"/>
</dbReference>
<evidence type="ECO:0000256" key="6">
    <source>
        <dbReference type="ARBA" id="ARBA00022741"/>
    </source>
</evidence>
<evidence type="ECO:0000256" key="8">
    <source>
        <dbReference type="ARBA" id="ARBA00022840"/>
    </source>
</evidence>
<evidence type="ECO:0000256" key="3">
    <source>
        <dbReference type="ARBA" id="ARBA00012513"/>
    </source>
</evidence>
<evidence type="ECO:0000256" key="5">
    <source>
        <dbReference type="ARBA" id="ARBA00022679"/>
    </source>
</evidence>
<dbReference type="PROSITE" id="PS50011">
    <property type="entry name" value="PROTEIN_KINASE_DOM"/>
    <property type="match status" value="1"/>
</dbReference>
<evidence type="ECO:0000313" key="16">
    <source>
        <dbReference type="Proteomes" id="UP001140206"/>
    </source>
</evidence>
<dbReference type="Proteomes" id="UP001140206">
    <property type="component" value="Chromosome 1"/>
</dbReference>
<comment type="catalytic activity">
    <reaction evidence="10">
        <text>L-threonyl-[protein] + ATP = O-phospho-L-threonyl-[protein] + ADP + H(+)</text>
        <dbReference type="Rhea" id="RHEA:46608"/>
        <dbReference type="Rhea" id="RHEA-COMP:11060"/>
        <dbReference type="Rhea" id="RHEA-COMP:11605"/>
        <dbReference type="ChEBI" id="CHEBI:15378"/>
        <dbReference type="ChEBI" id="CHEBI:30013"/>
        <dbReference type="ChEBI" id="CHEBI:30616"/>
        <dbReference type="ChEBI" id="CHEBI:61977"/>
        <dbReference type="ChEBI" id="CHEBI:456216"/>
        <dbReference type="EC" id="2.7.11.1"/>
    </reaction>
</comment>
<feature type="domain" description="Protein kinase" evidence="13">
    <location>
        <begin position="12"/>
        <end position="267"/>
    </location>
</feature>
<evidence type="ECO:0000256" key="2">
    <source>
        <dbReference type="ARBA" id="ARBA00006234"/>
    </source>
</evidence>
<dbReference type="InterPro" id="IPR018451">
    <property type="entry name" value="NAF/FISL_domain"/>
</dbReference>
<dbReference type="FunFam" id="1.10.510.10:FF:000279">
    <property type="entry name" value="Non-specific serine/threonine protein kinase"/>
    <property type="match status" value="1"/>
</dbReference>
<dbReference type="SMART" id="SM00220">
    <property type="entry name" value="S_TKc"/>
    <property type="match status" value="1"/>
</dbReference>
<keyword evidence="9" id="KW-0464">Manganese</keyword>
<evidence type="ECO:0000256" key="9">
    <source>
        <dbReference type="ARBA" id="ARBA00023211"/>
    </source>
</evidence>
<organism evidence="15 16">
    <name type="scientific">Rhynchospora pubera</name>
    <dbReference type="NCBI Taxonomy" id="906938"/>
    <lineage>
        <taxon>Eukaryota</taxon>
        <taxon>Viridiplantae</taxon>
        <taxon>Streptophyta</taxon>
        <taxon>Embryophyta</taxon>
        <taxon>Tracheophyta</taxon>
        <taxon>Spermatophyta</taxon>
        <taxon>Magnoliopsida</taxon>
        <taxon>Liliopsida</taxon>
        <taxon>Poales</taxon>
        <taxon>Cyperaceae</taxon>
        <taxon>Cyperoideae</taxon>
        <taxon>Rhynchosporeae</taxon>
        <taxon>Rhynchospora</taxon>
    </lineage>
</organism>
<evidence type="ECO:0000256" key="11">
    <source>
        <dbReference type="ARBA" id="ARBA00048679"/>
    </source>
</evidence>
<dbReference type="GO" id="GO:0007165">
    <property type="term" value="P:signal transduction"/>
    <property type="evidence" value="ECO:0007669"/>
    <property type="project" value="InterPro"/>
</dbReference>
<dbReference type="Gene3D" id="1.10.510.10">
    <property type="entry name" value="Transferase(Phosphotransferase) domain 1"/>
    <property type="match status" value="1"/>
</dbReference>
<dbReference type="FunFam" id="3.30.200.20:FF:000096">
    <property type="entry name" value="Non-specific serine/threonine protein kinase"/>
    <property type="match status" value="1"/>
</dbReference>
<protein>
    <recommendedName>
        <fullName evidence="3">non-specific serine/threonine protein kinase</fullName>
        <ecNumber evidence="3">2.7.11.1</ecNumber>
    </recommendedName>
</protein>
<keyword evidence="5" id="KW-0808">Transferase</keyword>
<evidence type="ECO:0000259" key="13">
    <source>
        <dbReference type="PROSITE" id="PS50011"/>
    </source>
</evidence>
<dbReference type="InterPro" id="IPR004041">
    <property type="entry name" value="NAF_dom"/>
</dbReference>
<evidence type="ECO:0000256" key="10">
    <source>
        <dbReference type="ARBA" id="ARBA00047899"/>
    </source>
</evidence>